<feature type="region of interest" description="Disordered" evidence="1">
    <location>
        <begin position="59"/>
        <end position="81"/>
    </location>
</feature>
<gene>
    <name evidence="2" type="ORF">FNYG_08910</name>
</gene>
<name>A0A2K0W6D1_GIBNY</name>
<dbReference type="AlphaFoldDB" id="A0A2K0W6D1"/>
<keyword evidence="3" id="KW-1185">Reference proteome</keyword>
<evidence type="ECO:0000313" key="3">
    <source>
        <dbReference type="Proteomes" id="UP000236664"/>
    </source>
</evidence>
<proteinExistence type="predicted"/>
<dbReference type="EMBL" id="MTQA01000123">
    <property type="protein sequence ID" value="PNP77829.1"/>
    <property type="molecule type" value="Genomic_DNA"/>
</dbReference>
<evidence type="ECO:0000256" key="1">
    <source>
        <dbReference type="SAM" id="MobiDB-lite"/>
    </source>
</evidence>
<feature type="compositionally biased region" description="Basic and acidic residues" evidence="1">
    <location>
        <begin position="65"/>
        <end position="81"/>
    </location>
</feature>
<sequence length="81" mass="9369">MTDVRDTLTHRLRPDGEKLACEKIKHFMIRANKLSEGDIMDILTGLEGDLVTMLEIPVGPPCTQEDEHKPEKRTLKEQYYE</sequence>
<reference evidence="2 3" key="1">
    <citation type="submission" date="2017-06" db="EMBL/GenBank/DDBJ databases">
        <title>Genome of Fusarium nygamai isolate CS10214.</title>
        <authorList>
            <person name="Gardiner D.M."/>
            <person name="Obanor F."/>
            <person name="Kazan K."/>
        </authorList>
    </citation>
    <scope>NUCLEOTIDE SEQUENCE [LARGE SCALE GENOMIC DNA]</scope>
    <source>
        <strain evidence="2 3">CS10214</strain>
    </source>
</reference>
<organism evidence="2 3">
    <name type="scientific">Gibberella nygamai</name>
    <name type="common">Bean root rot disease fungus</name>
    <name type="synonym">Fusarium nygamai</name>
    <dbReference type="NCBI Taxonomy" id="42673"/>
    <lineage>
        <taxon>Eukaryota</taxon>
        <taxon>Fungi</taxon>
        <taxon>Dikarya</taxon>
        <taxon>Ascomycota</taxon>
        <taxon>Pezizomycotina</taxon>
        <taxon>Sordariomycetes</taxon>
        <taxon>Hypocreomycetidae</taxon>
        <taxon>Hypocreales</taxon>
        <taxon>Nectriaceae</taxon>
        <taxon>Fusarium</taxon>
        <taxon>Fusarium fujikuroi species complex</taxon>
    </lineage>
</organism>
<dbReference type="Proteomes" id="UP000236664">
    <property type="component" value="Unassembled WGS sequence"/>
</dbReference>
<accession>A0A2K0W6D1</accession>
<comment type="caution">
    <text evidence="2">The sequence shown here is derived from an EMBL/GenBank/DDBJ whole genome shotgun (WGS) entry which is preliminary data.</text>
</comment>
<evidence type="ECO:0000313" key="2">
    <source>
        <dbReference type="EMBL" id="PNP77829.1"/>
    </source>
</evidence>
<dbReference type="OrthoDB" id="10292471at2759"/>
<protein>
    <submittedName>
        <fullName evidence="2">Uncharacterized protein</fullName>
    </submittedName>
</protein>